<dbReference type="PROSITE" id="PS51257">
    <property type="entry name" value="PROKAR_LIPOPROTEIN"/>
    <property type="match status" value="1"/>
</dbReference>
<sequence>MKTALPIITLLCSGLILSACHKSPEQEATKTDPQNKVEQQLDATPIKEFPATEHDAQDIEILVNFNNQFSALSDEMENEIIKMQQDGSLTPEFELSRRQDNIQSAFNMLKELDLHTEQGRYIQGLLYSSWEAQQKQLKENSSVEAKQSVQGMNEYMQAQKQLQHWKNQTEKKS</sequence>
<dbReference type="Proteomes" id="UP000279962">
    <property type="component" value="Chromosome"/>
</dbReference>
<gene>
    <name evidence="1" type="ORF">CDG68_04940</name>
</gene>
<evidence type="ECO:0000313" key="1">
    <source>
        <dbReference type="EMBL" id="AYO53052.1"/>
    </source>
</evidence>
<dbReference type="RefSeq" id="WP_087553013.1">
    <property type="nucleotide sequence ID" value="NZ_CP033133.1"/>
</dbReference>
<reference evidence="1 2" key="1">
    <citation type="submission" date="2018-10" db="EMBL/GenBank/DDBJ databases">
        <title>The complete genome of Acinetobacter wuhouensis strain WCHAW010062.</title>
        <authorList>
            <person name="Hu Y."/>
            <person name="Long H."/>
            <person name="Feng Y."/>
            <person name="Zong Z."/>
        </authorList>
    </citation>
    <scope>NUCLEOTIDE SEQUENCE [LARGE SCALE GENOMIC DNA]</scope>
    <source>
        <strain evidence="1 2">WCHAW010062</strain>
    </source>
</reference>
<organism evidence="1 2">
    <name type="scientific">Acinetobacter wuhouensis</name>
    <dbReference type="NCBI Taxonomy" id="1879050"/>
    <lineage>
        <taxon>Bacteria</taxon>
        <taxon>Pseudomonadati</taxon>
        <taxon>Pseudomonadota</taxon>
        <taxon>Gammaproteobacteria</taxon>
        <taxon>Moraxellales</taxon>
        <taxon>Moraxellaceae</taxon>
        <taxon>Acinetobacter</taxon>
    </lineage>
</organism>
<accession>A0A3G2SZE2</accession>
<dbReference type="EMBL" id="CP033133">
    <property type="protein sequence ID" value="AYO53052.1"/>
    <property type="molecule type" value="Genomic_DNA"/>
</dbReference>
<protein>
    <submittedName>
        <fullName evidence="1">Uncharacterized protein</fullName>
    </submittedName>
</protein>
<dbReference type="AlphaFoldDB" id="A0A3G2SZE2"/>
<evidence type="ECO:0000313" key="2">
    <source>
        <dbReference type="Proteomes" id="UP000279962"/>
    </source>
</evidence>
<proteinExistence type="predicted"/>
<name>A0A3G2SZE2_9GAMM</name>